<evidence type="ECO:0000256" key="3">
    <source>
        <dbReference type="ARBA" id="ARBA00023239"/>
    </source>
</evidence>
<proteinExistence type="predicted"/>
<protein>
    <submittedName>
        <fullName evidence="4">Nitrogenase cofactor biosynthesis protein NifB like protein</fullName>
    </submittedName>
</protein>
<dbReference type="InterPro" id="IPR013785">
    <property type="entry name" value="Aldolase_TIM"/>
</dbReference>
<reference evidence="4" key="1">
    <citation type="submission" date="2022-03" db="EMBL/GenBank/DDBJ databases">
        <title>Draft genome sequence of Aduncisulcus paluster, a free-living microaerophilic Fornicata.</title>
        <authorList>
            <person name="Yuyama I."/>
            <person name="Kume K."/>
            <person name="Tamura T."/>
            <person name="Inagaki Y."/>
            <person name="Hashimoto T."/>
        </authorList>
    </citation>
    <scope>NUCLEOTIDE SEQUENCE</scope>
    <source>
        <strain evidence="4">NY0171</strain>
    </source>
</reference>
<keyword evidence="2" id="KW-0411">Iron-sulfur</keyword>
<name>A0ABQ5KH70_9EUKA</name>
<evidence type="ECO:0000313" key="5">
    <source>
        <dbReference type="Proteomes" id="UP001057375"/>
    </source>
</evidence>
<evidence type="ECO:0000313" key="4">
    <source>
        <dbReference type="EMBL" id="GKT30265.1"/>
    </source>
</evidence>
<feature type="non-terminal residue" evidence="4">
    <location>
        <position position="1"/>
    </location>
</feature>
<sequence length="116" mass="12735">GKKIKVVGITGPGDPLANFETTYRTLKMVRDKYPRMNLCLTTLGINGEKYAEKLAELNISHITVLVDAADSATAEKIYAWIRPSTKNIPLPEARIMLMKEQAAAIKAFTDAGLTVK</sequence>
<keyword evidence="5" id="KW-1185">Reference proteome</keyword>
<dbReference type="InterPro" id="IPR058240">
    <property type="entry name" value="rSAM_sf"/>
</dbReference>
<evidence type="ECO:0000256" key="1">
    <source>
        <dbReference type="ARBA" id="ARBA00001966"/>
    </source>
</evidence>
<keyword evidence="3" id="KW-0456">Lyase</keyword>
<dbReference type="PANTHER" id="PTHR43787">
    <property type="entry name" value="FEMO COFACTOR BIOSYNTHESIS PROTEIN NIFB-RELATED"/>
    <property type="match status" value="1"/>
</dbReference>
<keyword evidence="2" id="KW-0408">Iron</keyword>
<dbReference type="EMBL" id="BQXS01008702">
    <property type="protein sequence ID" value="GKT30265.1"/>
    <property type="molecule type" value="Genomic_DNA"/>
</dbReference>
<dbReference type="SUPFAM" id="SSF102114">
    <property type="entry name" value="Radical SAM enzymes"/>
    <property type="match status" value="1"/>
</dbReference>
<feature type="non-terminal residue" evidence="4">
    <location>
        <position position="116"/>
    </location>
</feature>
<gene>
    <name evidence="4" type="ORF">ADUPG1_005455</name>
</gene>
<dbReference type="Gene3D" id="3.20.20.70">
    <property type="entry name" value="Aldolase class I"/>
    <property type="match status" value="1"/>
</dbReference>
<accession>A0ABQ5KH70</accession>
<dbReference type="Proteomes" id="UP001057375">
    <property type="component" value="Unassembled WGS sequence"/>
</dbReference>
<keyword evidence="2" id="KW-0004">4Fe-4S</keyword>
<keyword evidence="2" id="KW-0479">Metal-binding</keyword>
<comment type="cofactor">
    <cofactor evidence="1">
        <name>[4Fe-4S] cluster</name>
        <dbReference type="ChEBI" id="CHEBI:49883"/>
    </cofactor>
</comment>
<organism evidence="4 5">
    <name type="scientific">Aduncisulcus paluster</name>
    <dbReference type="NCBI Taxonomy" id="2918883"/>
    <lineage>
        <taxon>Eukaryota</taxon>
        <taxon>Metamonada</taxon>
        <taxon>Carpediemonas-like organisms</taxon>
        <taxon>Aduncisulcus</taxon>
    </lineage>
</organism>
<dbReference type="PANTHER" id="PTHR43787:SF13">
    <property type="entry name" value="FEMO COFACTOR BIOSYNTHESIS PROTEIN NIFB"/>
    <property type="match status" value="1"/>
</dbReference>
<comment type="caution">
    <text evidence="4">The sequence shown here is derived from an EMBL/GenBank/DDBJ whole genome shotgun (WGS) entry which is preliminary data.</text>
</comment>
<evidence type="ECO:0000256" key="2">
    <source>
        <dbReference type="ARBA" id="ARBA00022485"/>
    </source>
</evidence>